<keyword evidence="5" id="KW-0378">Hydrolase</keyword>
<comment type="catalytic activity">
    <reaction evidence="6">
        <text>a sn-glycero-3-phosphodiester + H2O = an alcohol + sn-glycerol 3-phosphate + H(+)</text>
        <dbReference type="Rhea" id="RHEA:12969"/>
        <dbReference type="ChEBI" id="CHEBI:15377"/>
        <dbReference type="ChEBI" id="CHEBI:15378"/>
        <dbReference type="ChEBI" id="CHEBI:30879"/>
        <dbReference type="ChEBI" id="CHEBI:57597"/>
        <dbReference type="ChEBI" id="CHEBI:83408"/>
        <dbReference type="EC" id="3.1.4.46"/>
    </reaction>
</comment>
<feature type="domain" description="GP-PDE" evidence="7">
    <location>
        <begin position="135"/>
        <end position="189"/>
    </location>
</feature>
<dbReference type="PANTHER" id="PTHR43620">
    <property type="entry name" value="GLYCEROPHOSPHORYL DIESTER PHOSPHODIESTERASE"/>
    <property type="match status" value="1"/>
</dbReference>
<keyword evidence="4" id="KW-0319">Glycerol metabolism</keyword>
<evidence type="ECO:0000313" key="9">
    <source>
        <dbReference type="Proteomes" id="UP001374535"/>
    </source>
</evidence>
<dbReference type="PROSITE" id="PS51704">
    <property type="entry name" value="GP_PDE"/>
    <property type="match status" value="1"/>
</dbReference>
<dbReference type="PANTHER" id="PTHR43620:SF7">
    <property type="entry name" value="GLYCEROPHOSPHODIESTER PHOSPHODIESTERASE GDPD5-RELATED"/>
    <property type="match status" value="1"/>
</dbReference>
<evidence type="ECO:0000259" key="7">
    <source>
        <dbReference type="PROSITE" id="PS51704"/>
    </source>
</evidence>
<keyword evidence="9" id="KW-1185">Reference proteome</keyword>
<protein>
    <recommendedName>
        <fullName evidence="2">glycerophosphodiester phosphodiesterase</fullName>
        <ecNumber evidence="2">3.1.4.46</ecNumber>
    </recommendedName>
</protein>
<evidence type="ECO:0000256" key="4">
    <source>
        <dbReference type="ARBA" id="ARBA00022798"/>
    </source>
</evidence>
<evidence type="ECO:0000256" key="1">
    <source>
        <dbReference type="ARBA" id="ARBA00007277"/>
    </source>
</evidence>
<proteinExistence type="inferred from homology"/>
<evidence type="ECO:0000256" key="3">
    <source>
        <dbReference type="ARBA" id="ARBA00022729"/>
    </source>
</evidence>
<dbReference type="GO" id="GO:0006071">
    <property type="term" value="P:glycerol metabolic process"/>
    <property type="evidence" value="ECO:0007669"/>
    <property type="project" value="UniProtKB-KW"/>
</dbReference>
<comment type="similarity">
    <text evidence="1">Belongs to the glycerophosphoryl diester phosphodiesterase family.</text>
</comment>
<organism evidence="8 9">
    <name type="scientific">Vigna mungo</name>
    <name type="common">Black gram</name>
    <name type="synonym">Phaseolus mungo</name>
    <dbReference type="NCBI Taxonomy" id="3915"/>
    <lineage>
        <taxon>Eukaryota</taxon>
        <taxon>Viridiplantae</taxon>
        <taxon>Streptophyta</taxon>
        <taxon>Embryophyta</taxon>
        <taxon>Tracheophyta</taxon>
        <taxon>Spermatophyta</taxon>
        <taxon>Magnoliopsida</taxon>
        <taxon>eudicotyledons</taxon>
        <taxon>Gunneridae</taxon>
        <taxon>Pentapetalae</taxon>
        <taxon>rosids</taxon>
        <taxon>fabids</taxon>
        <taxon>Fabales</taxon>
        <taxon>Fabaceae</taxon>
        <taxon>Papilionoideae</taxon>
        <taxon>50 kb inversion clade</taxon>
        <taxon>NPAAA clade</taxon>
        <taxon>indigoferoid/millettioid clade</taxon>
        <taxon>Phaseoleae</taxon>
        <taxon>Vigna</taxon>
    </lineage>
</organism>
<dbReference type="Proteomes" id="UP001374535">
    <property type="component" value="Chromosome 1"/>
</dbReference>
<evidence type="ECO:0000313" key="8">
    <source>
        <dbReference type="EMBL" id="WVZ26534.1"/>
    </source>
</evidence>
<evidence type="ECO:0000256" key="5">
    <source>
        <dbReference type="ARBA" id="ARBA00022801"/>
    </source>
</evidence>
<dbReference type="InterPro" id="IPR030395">
    <property type="entry name" value="GP_PDE_dom"/>
</dbReference>
<dbReference type="SUPFAM" id="SSF51695">
    <property type="entry name" value="PLC-like phosphodiesterases"/>
    <property type="match status" value="1"/>
</dbReference>
<dbReference type="EC" id="3.1.4.46" evidence="2"/>
<accession>A0AAQ3PHW2</accession>
<gene>
    <name evidence="8" type="ORF">V8G54_005078</name>
</gene>
<dbReference type="InterPro" id="IPR017946">
    <property type="entry name" value="PLC-like_Pdiesterase_TIM-brl"/>
</dbReference>
<dbReference type="EMBL" id="CP144700">
    <property type="protein sequence ID" value="WVZ26534.1"/>
    <property type="molecule type" value="Genomic_DNA"/>
</dbReference>
<dbReference type="GO" id="GO:0008889">
    <property type="term" value="F:glycerophosphodiester phosphodiesterase activity"/>
    <property type="evidence" value="ECO:0007669"/>
    <property type="project" value="UniProtKB-EC"/>
</dbReference>
<evidence type="ECO:0000256" key="2">
    <source>
        <dbReference type="ARBA" id="ARBA00012247"/>
    </source>
</evidence>
<keyword evidence="3" id="KW-0732">Signal</keyword>
<reference evidence="8 9" key="1">
    <citation type="journal article" date="2023" name="Life. Sci Alliance">
        <title>Evolutionary insights into 3D genome organization and epigenetic landscape of Vigna mungo.</title>
        <authorList>
            <person name="Junaid A."/>
            <person name="Singh B."/>
            <person name="Bhatia S."/>
        </authorList>
    </citation>
    <scope>NUCLEOTIDE SEQUENCE [LARGE SCALE GENOMIC DNA]</scope>
    <source>
        <strain evidence="8">Urdbean</strain>
    </source>
</reference>
<dbReference type="AlphaFoldDB" id="A0AAQ3PHW2"/>
<name>A0AAQ3PHW2_VIGMU</name>
<evidence type="ECO:0000256" key="6">
    <source>
        <dbReference type="ARBA" id="ARBA00047512"/>
    </source>
</evidence>
<dbReference type="GO" id="GO:0006629">
    <property type="term" value="P:lipid metabolic process"/>
    <property type="evidence" value="ECO:0007669"/>
    <property type="project" value="InterPro"/>
</dbReference>
<sequence>MALCNRVRSGISSSINQPPSLPIVPIFNDLSLPLPFPSGRIINPTTSRNYANVPGEKDKKVKEIPLGSQKNLLFEHVFSQCWFLWPCMEVQETMSLLCTLHLSNAIEKVESELLQFVEAVKNSSIFSQFIKELFVAKDVRVKVIHSYPPCIDLAYEKAVSDGVDVLDCLVQMSKDGIPFCLNSTDLIGL</sequence>